<name>A0A3N6NU44_9CYAN</name>
<proteinExistence type="predicted"/>
<evidence type="ECO:0000313" key="2">
    <source>
        <dbReference type="Proteomes" id="UP000269154"/>
    </source>
</evidence>
<organism evidence="1 2">
    <name type="scientific">Okeania hirsuta</name>
    <dbReference type="NCBI Taxonomy" id="1458930"/>
    <lineage>
        <taxon>Bacteria</taxon>
        <taxon>Bacillati</taxon>
        <taxon>Cyanobacteriota</taxon>
        <taxon>Cyanophyceae</taxon>
        <taxon>Oscillatoriophycideae</taxon>
        <taxon>Oscillatoriales</taxon>
        <taxon>Microcoleaceae</taxon>
        <taxon>Okeania</taxon>
    </lineage>
</organism>
<dbReference type="OrthoDB" id="484469at2"/>
<protein>
    <submittedName>
        <fullName evidence="1">Uncharacterized protein</fullName>
    </submittedName>
</protein>
<comment type="caution">
    <text evidence="1">The sequence shown here is derived from an EMBL/GenBank/DDBJ whole genome shotgun (WGS) entry which is preliminary data.</text>
</comment>
<dbReference type="Proteomes" id="UP000269154">
    <property type="component" value="Unassembled WGS sequence"/>
</dbReference>
<dbReference type="RefSeq" id="WP_124144281.1">
    <property type="nucleotide sequence ID" value="NZ_CAWOKI010000005.1"/>
</dbReference>
<evidence type="ECO:0000313" key="1">
    <source>
        <dbReference type="EMBL" id="RQH39581.1"/>
    </source>
</evidence>
<sequence length="396" mass="45704">MTRKEIIRNPNFLKEINPKYVSSYLNLKGWNQEIKISDKASIWILHSEEDNEDNYYEILLPLQSSLQDYAIRISEVLHTLSIVENRPIIEIINEINNINLDIIRIRVDYPDLTDNTIHLDDGIRLFDSTKQLMYSISSSVVNPRPFFQGGRSKKVTDYMERLRIGQTEPGSYIIKIISPVSDPLSDNFERQVIKKLFNALEITNNFPENIEEGEQLVEIVETGISSNFCDAIFKMSQGVSKEGIKFNLSRSKNTELPSNFRSEISIDVDALPKLKEAKEKLKSKKVVTYFQEREKGRKRKLSPLFQEPSQTESLEKVEGKVIKLEWGEEDKKGRVTIITSIQPNTEESEVVIELNRADYKKAFQANLDQTPIICTGNLLEDENQLVIRDVRTFVVR</sequence>
<dbReference type="EMBL" id="RCBY01000094">
    <property type="protein sequence ID" value="RQH39581.1"/>
    <property type="molecule type" value="Genomic_DNA"/>
</dbReference>
<gene>
    <name evidence="1" type="ORF">D5R40_16945</name>
</gene>
<dbReference type="AlphaFoldDB" id="A0A3N6NU44"/>
<keyword evidence="2" id="KW-1185">Reference proteome</keyword>
<accession>A0A3N6NU44</accession>
<reference evidence="1 2" key="1">
    <citation type="journal article" date="2018" name="ACS Chem. Biol.">
        <title>Ketoreductase domain dysfunction expands chemodiversity: malyngamide biosynthesis in the cyanobacterium Okeania hirsuta.</title>
        <authorList>
            <person name="Moss N.A."/>
            <person name="Leao T."/>
            <person name="Rankin M."/>
            <person name="McCullough T.M."/>
            <person name="Qu P."/>
            <person name="Korobeynikov A."/>
            <person name="Smith J.L."/>
            <person name="Gerwick L."/>
            <person name="Gerwick W.H."/>
        </authorList>
    </citation>
    <scope>NUCLEOTIDE SEQUENCE [LARGE SCALE GENOMIC DNA]</scope>
    <source>
        <strain evidence="1 2">PAB10Feb10-1</strain>
    </source>
</reference>